<comment type="caution">
    <text evidence="1">The sequence shown here is derived from an EMBL/GenBank/DDBJ whole genome shotgun (WGS) entry which is preliminary data.</text>
</comment>
<dbReference type="RefSeq" id="WP_344907915.1">
    <property type="nucleotide sequence ID" value="NZ_BAAAYO010000006.1"/>
</dbReference>
<dbReference type="Proteomes" id="UP001589619">
    <property type="component" value="Unassembled WGS sequence"/>
</dbReference>
<evidence type="ECO:0000313" key="2">
    <source>
        <dbReference type="Proteomes" id="UP001589619"/>
    </source>
</evidence>
<organism evidence="1 2">
    <name type="scientific">Paenibacillus hodogayensis</name>
    <dbReference type="NCBI Taxonomy" id="279208"/>
    <lineage>
        <taxon>Bacteria</taxon>
        <taxon>Bacillati</taxon>
        <taxon>Bacillota</taxon>
        <taxon>Bacilli</taxon>
        <taxon>Bacillales</taxon>
        <taxon>Paenibacillaceae</taxon>
        <taxon>Paenibacillus</taxon>
    </lineage>
</organism>
<evidence type="ECO:0000313" key="1">
    <source>
        <dbReference type="EMBL" id="MFB9755252.1"/>
    </source>
</evidence>
<reference evidence="1 2" key="1">
    <citation type="submission" date="2024-09" db="EMBL/GenBank/DDBJ databases">
        <authorList>
            <person name="Sun Q."/>
            <person name="Mori K."/>
        </authorList>
    </citation>
    <scope>NUCLEOTIDE SEQUENCE [LARGE SCALE GENOMIC DNA]</scope>
    <source>
        <strain evidence="1 2">JCM 12520</strain>
    </source>
</reference>
<protein>
    <submittedName>
        <fullName evidence="1">Uncharacterized protein</fullName>
    </submittedName>
</protein>
<keyword evidence="2" id="KW-1185">Reference proteome</keyword>
<name>A0ABV5W3U1_9BACL</name>
<proteinExistence type="predicted"/>
<dbReference type="EMBL" id="JBHMAG010000018">
    <property type="protein sequence ID" value="MFB9755252.1"/>
    <property type="molecule type" value="Genomic_DNA"/>
</dbReference>
<gene>
    <name evidence="1" type="ORF">ACFFNY_27070</name>
</gene>
<sequence length="164" mass="18921">MSESWTSMSQVPQQQLQDRLQSVKTLAGDERAAELYEIVKDADTGDHYLHYAYMHLTVADGEEQTYHQLLPLDSDNVLGILFGGQPYAYPDHWRSPYLRNGPDGTYVWFDPSQSFEGAAEGQEKLAREVVGMLGEWKRRGTYDSESVKRLLEQIDRTMERDEER</sequence>
<accession>A0ABV5W3U1</accession>